<dbReference type="EMBL" id="JAUSWH010000002">
    <property type="protein sequence ID" value="MDQ0454515.1"/>
    <property type="molecule type" value="Genomic_DNA"/>
</dbReference>
<dbReference type="RefSeq" id="WP_307156729.1">
    <property type="nucleotide sequence ID" value="NZ_JAUSWH010000002.1"/>
</dbReference>
<proteinExistence type="predicted"/>
<gene>
    <name evidence="1" type="ORF">QO005_000842</name>
</gene>
<reference evidence="1 2" key="1">
    <citation type="submission" date="2023-07" db="EMBL/GenBank/DDBJ databases">
        <title>Genomic Encyclopedia of Type Strains, Phase IV (KMG-IV): sequencing the most valuable type-strain genomes for metagenomic binning, comparative biology and taxonomic classification.</title>
        <authorList>
            <person name="Goeker M."/>
        </authorList>
    </citation>
    <scope>NUCLEOTIDE SEQUENCE [LARGE SCALE GENOMIC DNA]</scope>
    <source>
        <strain evidence="1 2">DSM 100301</strain>
    </source>
</reference>
<protein>
    <submittedName>
        <fullName evidence="1">AraC-like DNA-binding protein</fullName>
    </submittedName>
</protein>
<keyword evidence="2" id="KW-1185">Reference proteome</keyword>
<sequence length="279" mass="31773">MLSSPNVHDLIRRQAHGFLERFQDRPQLGRIFASHQKWLLAHLALLLYFENGRVLSARFFEQVESQNVASRNTADAFLKELEAYHILEQIGSDDRRSRPTVPSQLTLATVGGWFINHLQTLDDFDGGNRLEQFNADAHDIMARIHPHIARSFLVTPEMREQPEIFKPFVWLNNGSIIIDWMIANTVPTEAGIAEVPTAIVSIQAMAETFHLSRTHLTRKLLEAEQMKTIGWKGVRGRSTLWVSNDFRMEYARAQTVKLEIIDAAWAQAGLPIRTPDPAS</sequence>
<organism evidence="1 2">
    <name type="scientific">Rhizobium paknamense</name>
    <dbReference type="NCBI Taxonomy" id="1206817"/>
    <lineage>
        <taxon>Bacteria</taxon>
        <taxon>Pseudomonadati</taxon>
        <taxon>Pseudomonadota</taxon>
        <taxon>Alphaproteobacteria</taxon>
        <taxon>Hyphomicrobiales</taxon>
        <taxon>Rhizobiaceae</taxon>
        <taxon>Rhizobium/Agrobacterium group</taxon>
        <taxon>Rhizobium</taxon>
    </lineage>
</organism>
<evidence type="ECO:0000313" key="1">
    <source>
        <dbReference type="EMBL" id="MDQ0454515.1"/>
    </source>
</evidence>
<evidence type="ECO:0000313" key="2">
    <source>
        <dbReference type="Proteomes" id="UP001235269"/>
    </source>
</evidence>
<accession>A0ABU0I8G1</accession>
<name>A0ABU0I8G1_9HYPH</name>
<dbReference type="Proteomes" id="UP001235269">
    <property type="component" value="Unassembled WGS sequence"/>
</dbReference>
<comment type="caution">
    <text evidence="1">The sequence shown here is derived from an EMBL/GenBank/DDBJ whole genome shotgun (WGS) entry which is preliminary data.</text>
</comment>